<reference evidence="8" key="1">
    <citation type="submission" date="2021-01" db="EMBL/GenBank/DDBJ databases">
        <authorList>
            <person name="Corre E."/>
            <person name="Pelletier E."/>
            <person name="Niang G."/>
            <person name="Scheremetjew M."/>
            <person name="Finn R."/>
            <person name="Kale V."/>
            <person name="Holt S."/>
            <person name="Cochrane G."/>
            <person name="Meng A."/>
            <person name="Brown T."/>
            <person name="Cohen L."/>
        </authorList>
    </citation>
    <scope>NUCLEOTIDE SEQUENCE</scope>
    <source>
        <strain evidence="8">CCMP2877</strain>
    </source>
</reference>
<dbReference type="PANTHER" id="PTHR11266">
    <property type="entry name" value="PEROXISOMAL MEMBRANE PROTEIN 2, PXMP2 MPV17"/>
    <property type="match status" value="1"/>
</dbReference>
<organism evidence="8">
    <name type="scientific">Phaeomonas parva</name>
    <dbReference type="NCBI Taxonomy" id="124430"/>
    <lineage>
        <taxon>Eukaryota</taxon>
        <taxon>Sar</taxon>
        <taxon>Stramenopiles</taxon>
        <taxon>Ochrophyta</taxon>
        <taxon>Pinguiophyceae</taxon>
        <taxon>Pinguiochrysidales</taxon>
        <taxon>Pinguiochrysidaceae</taxon>
        <taxon>Phaeomonas</taxon>
    </lineage>
</organism>
<evidence type="ECO:0000256" key="5">
    <source>
        <dbReference type="ARBA" id="ARBA00023136"/>
    </source>
</evidence>
<name>A0A7S1U960_9STRA</name>
<proteinExistence type="inferred from homology"/>
<dbReference type="GO" id="GO:0005737">
    <property type="term" value="C:cytoplasm"/>
    <property type="evidence" value="ECO:0007669"/>
    <property type="project" value="TreeGrafter"/>
</dbReference>
<evidence type="ECO:0008006" key="9">
    <source>
        <dbReference type="Google" id="ProtNLM"/>
    </source>
</evidence>
<evidence type="ECO:0000256" key="1">
    <source>
        <dbReference type="ARBA" id="ARBA00004141"/>
    </source>
</evidence>
<evidence type="ECO:0000256" key="2">
    <source>
        <dbReference type="ARBA" id="ARBA00006824"/>
    </source>
</evidence>
<feature type="signal peptide" evidence="7">
    <location>
        <begin position="1"/>
        <end position="19"/>
    </location>
</feature>
<sequence>MRTGAALPLILVIFAATFSQRSDALMGRPRLGAAANKGLRYAAPGQQQRRRLARARAAAPTMGVEGLWEGYLGLLAAQPLLTKSVTASVIIGAGDSAAQAIELAKKSEEGATTEGKNGLDIVRIARWAFFGLVLQAPWNHYFFLYLDQFLPPTADPFTLNNLAKVGIDQGVQSPMFTALCFIFLSALEGKSMEQIKDKLDAEYVPTMFTSWKVWIPAAFINIGFVPPELRVLFINMVFFAWTVYLSLVVNKPVGEKAEA</sequence>
<feature type="chain" id="PRO_5030906922" description="Peroxisomal membrane protein MPV17" evidence="7">
    <location>
        <begin position="20"/>
        <end position="259"/>
    </location>
</feature>
<dbReference type="AlphaFoldDB" id="A0A7S1U960"/>
<dbReference type="EMBL" id="HBGJ01030691">
    <property type="protein sequence ID" value="CAD9260987.1"/>
    <property type="molecule type" value="Transcribed_RNA"/>
</dbReference>
<evidence type="ECO:0000256" key="6">
    <source>
        <dbReference type="RuleBase" id="RU363053"/>
    </source>
</evidence>
<keyword evidence="7" id="KW-0732">Signal</keyword>
<dbReference type="PANTHER" id="PTHR11266:SF80">
    <property type="entry name" value="PEROXISOMAL MEMBRANE PROTEIN 2"/>
    <property type="match status" value="1"/>
</dbReference>
<evidence type="ECO:0000256" key="3">
    <source>
        <dbReference type="ARBA" id="ARBA00022692"/>
    </source>
</evidence>
<keyword evidence="5" id="KW-0472">Membrane</keyword>
<gene>
    <name evidence="8" type="ORF">PPAR1163_LOCUS19367</name>
</gene>
<dbReference type="GO" id="GO:0016020">
    <property type="term" value="C:membrane"/>
    <property type="evidence" value="ECO:0007669"/>
    <property type="project" value="UniProtKB-SubCell"/>
</dbReference>
<dbReference type="InterPro" id="IPR007248">
    <property type="entry name" value="Mpv17_PMP22"/>
</dbReference>
<comment type="subcellular location">
    <subcellularLocation>
        <location evidence="1">Membrane</location>
        <topology evidence="1">Multi-pass membrane protein</topology>
    </subcellularLocation>
</comment>
<comment type="similarity">
    <text evidence="2 6">Belongs to the peroxisomal membrane protein PXMP2/4 family.</text>
</comment>
<evidence type="ECO:0000256" key="7">
    <source>
        <dbReference type="SAM" id="SignalP"/>
    </source>
</evidence>
<keyword evidence="3" id="KW-0812">Transmembrane</keyword>
<evidence type="ECO:0000313" key="8">
    <source>
        <dbReference type="EMBL" id="CAD9260987.1"/>
    </source>
</evidence>
<accession>A0A7S1U960</accession>
<keyword evidence="4" id="KW-1133">Transmembrane helix</keyword>
<protein>
    <recommendedName>
        <fullName evidence="9">Peroxisomal membrane protein MPV17</fullName>
    </recommendedName>
</protein>
<dbReference type="Pfam" id="PF04117">
    <property type="entry name" value="Mpv17_PMP22"/>
    <property type="match status" value="1"/>
</dbReference>
<evidence type="ECO:0000256" key="4">
    <source>
        <dbReference type="ARBA" id="ARBA00022989"/>
    </source>
</evidence>